<keyword evidence="5 6" id="KW-0482">Metalloprotease</keyword>
<dbReference type="InterPro" id="IPR001915">
    <property type="entry name" value="Peptidase_M48"/>
</dbReference>
<evidence type="ECO:0000256" key="5">
    <source>
        <dbReference type="ARBA" id="ARBA00023049"/>
    </source>
</evidence>
<keyword evidence="4 6" id="KW-0862">Zinc</keyword>
<feature type="signal peptide" evidence="7">
    <location>
        <begin position="1"/>
        <end position="17"/>
    </location>
</feature>
<evidence type="ECO:0000256" key="1">
    <source>
        <dbReference type="ARBA" id="ARBA00022670"/>
    </source>
</evidence>
<keyword evidence="3 6" id="KW-0378">Hydrolase</keyword>
<dbReference type="Gene3D" id="3.30.2010.10">
    <property type="entry name" value="Metalloproteases ('zincins'), catalytic domain"/>
    <property type="match status" value="1"/>
</dbReference>
<comment type="cofactor">
    <cofactor evidence="6">
        <name>Zn(2+)</name>
        <dbReference type="ChEBI" id="CHEBI:29105"/>
    </cofactor>
    <text evidence="6">Binds 1 zinc ion per subunit.</text>
</comment>
<evidence type="ECO:0000313" key="9">
    <source>
        <dbReference type="EMBL" id="AGH95332.1"/>
    </source>
</evidence>
<feature type="chain" id="PRO_5004060013" description="Peptidase M48 domain-containing protein" evidence="7">
    <location>
        <begin position="18"/>
        <end position="267"/>
    </location>
</feature>
<evidence type="ECO:0000256" key="2">
    <source>
        <dbReference type="ARBA" id="ARBA00022723"/>
    </source>
</evidence>
<proteinExistence type="inferred from homology"/>
<organism evidence="9 10">
    <name type="scientific">Pseudobdellovibrio exovorus JSS</name>
    <dbReference type="NCBI Taxonomy" id="1184267"/>
    <lineage>
        <taxon>Bacteria</taxon>
        <taxon>Pseudomonadati</taxon>
        <taxon>Bdellovibrionota</taxon>
        <taxon>Bdellovibrionia</taxon>
        <taxon>Bdellovibrionales</taxon>
        <taxon>Pseudobdellovibrionaceae</taxon>
        <taxon>Pseudobdellovibrio</taxon>
    </lineage>
</organism>
<evidence type="ECO:0000256" key="4">
    <source>
        <dbReference type="ARBA" id="ARBA00022833"/>
    </source>
</evidence>
<dbReference type="PATRIC" id="fig|1184267.3.peg.1129"/>
<evidence type="ECO:0000256" key="3">
    <source>
        <dbReference type="ARBA" id="ARBA00022801"/>
    </source>
</evidence>
<dbReference type="GO" id="GO:0046872">
    <property type="term" value="F:metal ion binding"/>
    <property type="evidence" value="ECO:0007669"/>
    <property type="project" value="UniProtKB-KW"/>
</dbReference>
<evidence type="ECO:0000259" key="8">
    <source>
        <dbReference type="Pfam" id="PF01435"/>
    </source>
</evidence>
<dbReference type="EMBL" id="CP003537">
    <property type="protein sequence ID" value="AGH95332.1"/>
    <property type="molecule type" value="Genomic_DNA"/>
</dbReference>
<keyword evidence="1 6" id="KW-0645">Protease</keyword>
<reference evidence="9 10" key="1">
    <citation type="journal article" date="2013" name="ISME J.">
        <title>By their genes ye shall know them: genomic signatures of predatory bacteria.</title>
        <authorList>
            <person name="Pasternak Z."/>
            <person name="Pietrokovski S."/>
            <person name="Rotem O."/>
            <person name="Gophna U."/>
            <person name="Lurie-Weinberger M.N."/>
            <person name="Jurkevitch E."/>
        </authorList>
    </citation>
    <scope>NUCLEOTIDE SEQUENCE [LARGE SCALE GENOMIC DNA]</scope>
    <source>
        <strain evidence="9 10">JSS</strain>
    </source>
</reference>
<dbReference type="STRING" id="1184267.A11Q_1116"/>
<gene>
    <name evidence="9" type="ORF">A11Q_1116</name>
</gene>
<comment type="similarity">
    <text evidence="6">Belongs to the peptidase M48 family.</text>
</comment>
<dbReference type="PANTHER" id="PTHR22726">
    <property type="entry name" value="METALLOENDOPEPTIDASE OMA1"/>
    <property type="match status" value="1"/>
</dbReference>
<dbReference type="CDD" id="cd07331">
    <property type="entry name" value="M48C_Oma1_like"/>
    <property type="match status" value="1"/>
</dbReference>
<dbReference type="GO" id="GO:0016020">
    <property type="term" value="C:membrane"/>
    <property type="evidence" value="ECO:0007669"/>
    <property type="project" value="TreeGrafter"/>
</dbReference>
<dbReference type="HOGENOM" id="CLU_029002_5_0_7"/>
<dbReference type="PANTHER" id="PTHR22726:SF1">
    <property type="entry name" value="METALLOENDOPEPTIDASE OMA1, MITOCHONDRIAL"/>
    <property type="match status" value="1"/>
</dbReference>
<keyword evidence="10" id="KW-1185">Reference proteome</keyword>
<keyword evidence="7" id="KW-0732">Signal</keyword>
<dbReference type="GO" id="GO:0004222">
    <property type="term" value="F:metalloendopeptidase activity"/>
    <property type="evidence" value="ECO:0007669"/>
    <property type="project" value="InterPro"/>
</dbReference>
<protein>
    <recommendedName>
        <fullName evidence="8">Peptidase M48 domain-containing protein</fullName>
    </recommendedName>
</protein>
<sequence length="267" mass="28827">MKNIQIIIVLLILSACATSTDEGAVGANRKQLMLVSAAEIEAESAKGYDQIKAEAQEKKTLNANAAQTKRVQEIGKRLIPHTAIFRADALKWNWEVNVITSNELNAWCMPGGKIMFYTGIIEQLKMTDGEIAAVMGHEIAHALREHGRERYSQAIVQQGMIAGASLLAAVYGVDQAYVQGGAVLGTLLTLKYGRGQESEADTVGLELMARAGYNPEEAVTLWKKMGALSGGGGSPEFLSTHPSDTTRIKEITALLPKVMPLYQAAKK</sequence>
<evidence type="ECO:0000256" key="6">
    <source>
        <dbReference type="RuleBase" id="RU003983"/>
    </source>
</evidence>
<dbReference type="PROSITE" id="PS51257">
    <property type="entry name" value="PROKAR_LIPOPROTEIN"/>
    <property type="match status" value="1"/>
</dbReference>
<dbReference type="GO" id="GO:0051603">
    <property type="term" value="P:proteolysis involved in protein catabolic process"/>
    <property type="evidence" value="ECO:0007669"/>
    <property type="project" value="TreeGrafter"/>
</dbReference>
<dbReference type="OrthoDB" id="108155at2"/>
<dbReference type="eggNOG" id="COG0501">
    <property type="taxonomic scope" value="Bacteria"/>
</dbReference>
<keyword evidence="2" id="KW-0479">Metal-binding</keyword>
<name>M4V7G0_9BACT</name>
<dbReference type="KEGG" id="bex:A11Q_1116"/>
<dbReference type="AlphaFoldDB" id="M4V7G0"/>
<dbReference type="RefSeq" id="WP_015469822.1">
    <property type="nucleotide sequence ID" value="NC_020813.1"/>
</dbReference>
<feature type="domain" description="Peptidase M48" evidence="8">
    <location>
        <begin position="66"/>
        <end position="253"/>
    </location>
</feature>
<dbReference type="Proteomes" id="UP000012040">
    <property type="component" value="Chromosome"/>
</dbReference>
<evidence type="ECO:0000256" key="7">
    <source>
        <dbReference type="SAM" id="SignalP"/>
    </source>
</evidence>
<dbReference type="Pfam" id="PF01435">
    <property type="entry name" value="Peptidase_M48"/>
    <property type="match status" value="1"/>
</dbReference>
<accession>M4V7G0</accession>
<dbReference type="InterPro" id="IPR051156">
    <property type="entry name" value="Mito/Outer_Membr_Metalloprot"/>
</dbReference>
<evidence type="ECO:0000313" key="10">
    <source>
        <dbReference type="Proteomes" id="UP000012040"/>
    </source>
</evidence>